<comment type="caution">
    <text evidence="2">The sequence shown here is derived from an EMBL/GenBank/DDBJ whole genome shotgun (WGS) entry which is preliminary data.</text>
</comment>
<dbReference type="EMBL" id="CAJVQB010018982">
    <property type="protein sequence ID" value="CAG8789485.1"/>
    <property type="molecule type" value="Genomic_DNA"/>
</dbReference>
<proteinExistence type="predicted"/>
<evidence type="ECO:0000256" key="1">
    <source>
        <dbReference type="SAM" id="MobiDB-lite"/>
    </source>
</evidence>
<organism evidence="2 3">
    <name type="scientific">Gigaspora margarita</name>
    <dbReference type="NCBI Taxonomy" id="4874"/>
    <lineage>
        <taxon>Eukaryota</taxon>
        <taxon>Fungi</taxon>
        <taxon>Fungi incertae sedis</taxon>
        <taxon>Mucoromycota</taxon>
        <taxon>Glomeromycotina</taxon>
        <taxon>Glomeromycetes</taxon>
        <taxon>Diversisporales</taxon>
        <taxon>Gigasporaceae</taxon>
        <taxon>Gigaspora</taxon>
    </lineage>
</organism>
<feature type="non-terminal residue" evidence="2">
    <location>
        <position position="1"/>
    </location>
</feature>
<evidence type="ECO:0000313" key="3">
    <source>
        <dbReference type="Proteomes" id="UP000789901"/>
    </source>
</evidence>
<feature type="compositionally biased region" description="Polar residues" evidence="1">
    <location>
        <begin position="1"/>
        <end position="18"/>
    </location>
</feature>
<name>A0ABN7VNU3_GIGMA</name>
<keyword evidence="3" id="KW-1185">Reference proteome</keyword>
<sequence length="44" mass="4967">KVDSNSTNELSGDSNIESNIDFENPIQVLDNELLSNIQLKDQFE</sequence>
<gene>
    <name evidence="2" type="ORF">GMARGA_LOCUS21007</name>
</gene>
<feature type="region of interest" description="Disordered" evidence="1">
    <location>
        <begin position="1"/>
        <end position="22"/>
    </location>
</feature>
<dbReference type="Proteomes" id="UP000789901">
    <property type="component" value="Unassembled WGS sequence"/>
</dbReference>
<reference evidence="2 3" key="1">
    <citation type="submission" date="2021-06" db="EMBL/GenBank/DDBJ databases">
        <authorList>
            <person name="Kallberg Y."/>
            <person name="Tangrot J."/>
            <person name="Rosling A."/>
        </authorList>
    </citation>
    <scope>NUCLEOTIDE SEQUENCE [LARGE SCALE GENOMIC DNA]</scope>
    <source>
        <strain evidence="2 3">120-4 pot B 10/14</strain>
    </source>
</reference>
<accession>A0ABN7VNU3</accession>
<protein>
    <submittedName>
        <fullName evidence="2">36489_t:CDS:1</fullName>
    </submittedName>
</protein>
<evidence type="ECO:0000313" key="2">
    <source>
        <dbReference type="EMBL" id="CAG8789485.1"/>
    </source>
</evidence>